<dbReference type="SUPFAM" id="SSF56784">
    <property type="entry name" value="HAD-like"/>
    <property type="match status" value="1"/>
</dbReference>
<dbReference type="Pfam" id="PF13419">
    <property type="entry name" value="HAD_2"/>
    <property type="match status" value="1"/>
</dbReference>
<evidence type="ECO:0000313" key="1">
    <source>
        <dbReference type="EMBL" id="PZW41544.1"/>
    </source>
</evidence>
<dbReference type="InterPro" id="IPR036412">
    <property type="entry name" value="HAD-like_sf"/>
</dbReference>
<name>A0A2W7I4E2_9FLAO</name>
<dbReference type="EMBL" id="QKYV01000003">
    <property type="protein sequence ID" value="PZW41544.1"/>
    <property type="molecule type" value="Genomic_DNA"/>
</dbReference>
<dbReference type="PANTHER" id="PTHR18901:SF38">
    <property type="entry name" value="PSEUDOURIDINE-5'-PHOSPHATASE"/>
    <property type="match status" value="1"/>
</dbReference>
<gene>
    <name evidence="1" type="ORF">LX95_01225</name>
</gene>
<accession>A0A2W7I4E2</accession>
<comment type="caution">
    <text evidence="1">The sequence shown here is derived from an EMBL/GenBank/DDBJ whole genome shotgun (WGS) entry which is preliminary data.</text>
</comment>
<dbReference type="NCBIfam" id="TIGR01549">
    <property type="entry name" value="HAD-SF-IA-v1"/>
    <property type="match status" value="1"/>
</dbReference>
<sequence length="211" mass="23964">MDGVIVDTEPLHHKAYFGMFEHYQIDVSEKHYQTFTGQSTINVCRQLCEYFKLPNDPQELVDKKRSIFKELFKSDPDLDLIHGVRALIENYYQAGLTLVLASSASMGTINSVFDRFELNQYFVDKLSGADLKASKPHPEIFQKAAQSSGFPVENCMVIEDSTSGIKAAKAANIFCVAFKSPHSKNQDYSQADKIITHFTEINYPQINQYFN</sequence>
<organism evidence="1 2">
    <name type="scientific">Mesonia algae</name>
    <dbReference type="NCBI Taxonomy" id="213248"/>
    <lineage>
        <taxon>Bacteria</taxon>
        <taxon>Pseudomonadati</taxon>
        <taxon>Bacteroidota</taxon>
        <taxon>Flavobacteriia</taxon>
        <taxon>Flavobacteriales</taxon>
        <taxon>Flavobacteriaceae</taxon>
        <taxon>Mesonia</taxon>
    </lineage>
</organism>
<dbReference type="Gene3D" id="3.40.50.1000">
    <property type="entry name" value="HAD superfamily/HAD-like"/>
    <property type="match status" value="1"/>
</dbReference>
<evidence type="ECO:0000313" key="2">
    <source>
        <dbReference type="Proteomes" id="UP000249542"/>
    </source>
</evidence>
<keyword evidence="2" id="KW-1185">Reference proteome</keyword>
<dbReference type="InterPro" id="IPR023198">
    <property type="entry name" value="PGP-like_dom2"/>
</dbReference>
<reference evidence="1 2" key="1">
    <citation type="submission" date="2018-06" db="EMBL/GenBank/DDBJ databases">
        <title>Genomic Encyclopedia of Archaeal and Bacterial Type Strains, Phase II (KMG-II): from individual species to whole genera.</title>
        <authorList>
            <person name="Goeker M."/>
        </authorList>
    </citation>
    <scope>NUCLEOTIDE SEQUENCE [LARGE SCALE GENOMIC DNA]</scope>
    <source>
        <strain evidence="1 2">DSM 15361</strain>
    </source>
</reference>
<dbReference type="PANTHER" id="PTHR18901">
    <property type="entry name" value="2-DEOXYGLUCOSE-6-PHOSPHATE PHOSPHATASE 2"/>
    <property type="match status" value="1"/>
</dbReference>
<keyword evidence="1" id="KW-0378">Hydrolase</keyword>
<dbReference type="InterPro" id="IPR023214">
    <property type="entry name" value="HAD_sf"/>
</dbReference>
<dbReference type="Gene3D" id="1.10.150.240">
    <property type="entry name" value="Putative phosphatase, domain 2"/>
    <property type="match status" value="1"/>
</dbReference>
<protein>
    <submittedName>
        <fullName evidence="1">HAD superfamily hydrolase (TIGR01509 family)/HAD superfamily hydrolase (TIGR01549 family)</fullName>
    </submittedName>
</protein>
<dbReference type="NCBIfam" id="TIGR01509">
    <property type="entry name" value="HAD-SF-IA-v3"/>
    <property type="match status" value="1"/>
</dbReference>
<dbReference type="Proteomes" id="UP000249542">
    <property type="component" value="Unassembled WGS sequence"/>
</dbReference>
<dbReference type="InterPro" id="IPR041492">
    <property type="entry name" value="HAD_2"/>
</dbReference>
<dbReference type="AlphaFoldDB" id="A0A2W7I4E2"/>
<dbReference type="GO" id="GO:0016787">
    <property type="term" value="F:hydrolase activity"/>
    <property type="evidence" value="ECO:0007669"/>
    <property type="project" value="UniProtKB-KW"/>
</dbReference>
<proteinExistence type="predicted"/>
<dbReference type="InterPro" id="IPR006439">
    <property type="entry name" value="HAD-SF_hydro_IA"/>
</dbReference>